<gene>
    <name evidence="3" type="ORF">CTHT_0044050</name>
</gene>
<feature type="compositionally biased region" description="Basic and acidic residues" evidence="1">
    <location>
        <begin position="118"/>
        <end position="139"/>
    </location>
</feature>
<protein>
    <submittedName>
        <fullName evidence="3">Uncharacterized protein</fullName>
    </submittedName>
</protein>
<accession>G0S901</accession>
<reference evidence="3 4" key="1">
    <citation type="journal article" date="2011" name="Cell">
        <title>Insight into structure and assembly of the nuclear pore complex by utilizing the genome of a eukaryotic thermophile.</title>
        <authorList>
            <person name="Amlacher S."/>
            <person name="Sarges P."/>
            <person name="Flemming D."/>
            <person name="van Noort V."/>
            <person name="Kunze R."/>
            <person name="Devos D.P."/>
            <person name="Arumugam M."/>
            <person name="Bork P."/>
            <person name="Hurt E."/>
        </authorList>
    </citation>
    <scope>NUCLEOTIDE SEQUENCE [LARGE SCALE GENOMIC DNA]</scope>
    <source>
        <strain evidence="4">DSM 1495 / CBS 144.50 / IMI 039719</strain>
    </source>
</reference>
<feature type="region of interest" description="Disordered" evidence="1">
    <location>
        <begin position="100"/>
        <end position="146"/>
    </location>
</feature>
<dbReference type="EMBL" id="GL988043">
    <property type="protein sequence ID" value="EGS19912.1"/>
    <property type="molecule type" value="Genomic_DNA"/>
</dbReference>
<dbReference type="KEGG" id="cthr:CTHT_0044050"/>
<keyword evidence="4" id="KW-1185">Reference proteome</keyword>
<organism evidence="4">
    <name type="scientific">Chaetomium thermophilum (strain DSM 1495 / CBS 144.50 / IMI 039719)</name>
    <name type="common">Thermochaetoides thermophila</name>
    <dbReference type="NCBI Taxonomy" id="759272"/>
    <lineage>
        <taxon>Eukaryota</taxon>
        <taxon>Fungi</taxon>
        <taxon>Dikarya</taxon>
        <taxon>Ascomycota</taxon>
        <taxon>Pezizomycotina</taxon>
        <taxon>Sordariomycetes</taxon>
        <taxon>Sordariomycetidae</taxon>
        <taxon>Sordariales</taxon>
        <taxon>Chaetomiaceae</taxon>
        <taxon>Thermochaetoides</taxon>
    </lineage>
</organism>
<feature type="transmembrane region" description="Helical" evidence="2">
    <location>
        <begin position="45"/>
        <end position="69"/>
    </location>
</feature>
<dbReference type="RefSeq" id="XP_006694797.1">
    <property type="nucleotide sequence ID" value="XM_006694734.1"/>
</dbReference>
<dbReference type="OrthoDB" id="5425637at2759"/>
<dbReference type="HOGENOM" id="CLU_121070_0_0_1"/>
<dbReference type="GeneID" id="18258443"/>
<keyword evidence="2" id="KW-0472">Membrane</keyword>
<evidence type="ECO:0000256" key="1">
    <source>
        <dbReference type="SAM" id="MobiDB-lite"/>
    </source>
</evidence>
<name>G0S901_CHATD</name>
<dbReference type="AlphaFoldDB" id="G0S901"/>
<dbReference type="eggNOG" id="ENOG502T00Z">
    <property type="taxonomic scope" value="Eukaryota"/>
</dbReference>
<evidence type="ECO:0000313" key="3">
    <source>
        <dbReference type="EMBL" id="EGS19912.1"/>
    </source>
</evidence>
<evidence type="ECO:0000256" key="2">
    <source>
        <dbReference type="SAM" id="Phobius"/>
    </source>
</evidence>
<keyword evidence="2" id="KW-1133">Transmembrane helix</keyword>
<proteinExistence type="predicted"/>
<sequence length="146" mass="15825">MSTPTGNFPLATETSNSVFSWDVVDGSAAGASGSSSGGIHISRGALIAIIVIVIVVASFGIATSILFYIAKRREWTVKETLRRSAKKVVDALTPRRTEFPKSVKESMGRGDVPPTPRIKPEYFDEDVEKGIEKEGDKKKQTNVGRK</sequence>
<keyword evidence="2" id="KW-0812">Transmembrane</keyword>
<evidence type="ECO:0000313" key="4">
    <source>
        <dbReference type="Proteomes" id="UP000008066"/>
    </source>
</evidence>
<dbReference type="Proteomes" id="UP000008066">
    <property type="component" value="Unassembled WGS sequence"/>
</dbReference>
<dbReference type="OMA" id="KKREWTM"/>